<protein>
    <submittedName>
        <fullName evidence="2">Unnamed protein product</fullName>
    </submittedName>
</protein>
<keyword evidence="1" id="KW-0812">Transmembrane</keyword>
<feature type="transmembrane region" description="Helical" evidence="1">
    <location>
        <begin position="211"/>
        <end position="228"/>
    </location>
</feature>
<gene>
    <name evidence="2" type="ORF">Plil01_001097700</name>
</gene>
<sequence>MMFGSFESSRAKSTVSASALPQTTAMRLQTFLKTQCAKFVDKWYSFQLAHYGGKYSIERMLAFEEYVRTTSIDHVLLLTIGVPFIVIGLILCQESIPLQNPADGWEMNYGFWIRAGLVGVTIGNAASIQIGFWLDVPPFTLKQIVIYCLLMGTGYIAAGMLTARLWVFPIPFFMFTLCLVTTLIIIVYIRLVVGAKAFRHILSRHEQLRRLYKVGTVQALLFIIYPAYQVLFTKASSANYELPVLLILPTVRLVLKWVFSSAAAHKEDMIPAQVVFTVDFFDSFYLTTFIQAVSPTTLAVVMIVDFIQTASELYELQQRTQRLLSRLSKALDTTLTSNDDLLSGVRLLFGNPDTHNVLIKNRIQVHSCIFHELSNEGRVILSKIKNRASSESSTSSYQHNLKTISKATLVTPKPGTNSRFKGCLRGKVMDESPPQEQIILQSPKPEDIPAGMGKPKRSRKRLVADTSLSFRRLLKFCLLRSV</sequence>
<keyword evidence="1" id="KW-0472">Membrane</keyword>
<dbReference type="OrthoDB" id="124854at2759"/>
<keyword evidence="3" id="KW-1185">Reference proteome</keyword>
<keyword evidence="1" id="KW-1133">Transmembrane helix</keyword>
<evidence type="ECO:0000256" key="1">
    <source>
        <dbReference type="SAM" id="Phobius"/>
    </source>
</evidence>
<evidence type="ECO:0000313" key="3">
    <source>
        <dbReference type="Proteomes" id="UP001165083"/>
    </source>
</evidence>
<feature type="transmembrane region" description="Helical" evidence="1">
    <location>
        <begin position="75"/>
        <end position="91"/>
    </location>
</feature>
<organism evidence="2 3">
    <name type="scientific">Phytophthora lilii</name>
    <dbReference type="NCBI Taxonomy" id="2077276"/>
    <lineage>
        <taxon>Eukaryota</taxon>
        <taxon>Sar</taxon>
        <taxon>Stramenopiles</taxon>
        <taxon>Oomycota</taxon>
        <taxon>Peronosporomycetes</taxon>
        <taxon>Peronosporales</taxon>
        <taxon>Peronosporaceae</taxon>
        <taxon>Phytophthora</taxon>
    </lineage>
</organism>
<comment type="caution">
    <text evidence="2">The sequence shown here is derived from an EMBL/GenBank/DDBJ whole genome shotgun (WGS) entry which is preliminary data.</text>
</comment>
<proteinExistence type="predicted"/>
<evidence type="ECO:0000313" key="2">
    <source>
        <dbReference type="EMBL" id="GMF26385.1"/>
    </source>
</evidence>
<dbReference type="Proteomes" id="UP001165083">
    <property type="component" value="Unassembled WGS sequence"/>
</dbReference>
<feature type="transmembrane region" description="Helical" evidence="1">
    <location>
        <begin position="111"/>
        <end position="132"/>
    </location>
</feature>
<accession>A0A9W6U726</accession>
<feature type="transmembrane region" description="Helical" evidence="1">
    <location>
        <begin position="172"/>
        <end position="191"/>
    </location>
</feature>
<dbReference type="AlphaFoldDB" id="A0A9W6U726"/>
<name>A0A9W6U726_9STRA</name>
<feature type="transmembrane region" description="Helical" evidence="1">
    <location>
        <begin position="144"/>
        <end position="166"/>
    </location>
</feature>
<reference evidence="2" key="1">
    <citation type="submission" date="2023-04" db="EMBL/GenBank/DDBJ databases">
        <title>Phytophthora lilii NBRC 32176.</title>
        <authorList>
            <person name="Ichikawa N."/>
            <person name="Sato H."/>
            <person name="Tonouchi N."/>
        </authorList>
    </citation>
    <scope>NUCLEOTIDE SEQUENCE</scope>
    <source>
        <strain evidence="2">NBRC 32176</strain>
    </source>
</reference>
<dbReference type="EMBL" id="BSXW01000601">
    <property type="protein sequence ID" value="GMF26385.1"/>
    <property type="molecule type" value="Genomic_DNA"/>
</dbReference>